<dbReference type="RefSeq" id="WP_123666552.1">
    <property type="nucleotide sequence ID" value="NZ_RJKE01000001.1"/>
</dbReference>
<name>A0A3N1D2F0_9ACTN</name>
<reference evidence="3 4" key="1">
    <citation type="submission" date="2018-11" db="EMBL/GenBank/DDBJ databases">
        <title>Sequencing the genomes of 1000 actinobacteria strains.</title>
        <authorList>
            <person name="Klenk H.-P."/>
        </authorList>
    </citation>
    <scope>NUCLEOTIDE SEQUENCE [LARGE SCALE GENOMIC DNA]</scope>
    <source>
        <strain evidence="3 4">DSM 44254</strain>
    </source>
</reference>
<dbReference type="Proteomes" id="UP000272400">
    <property type="component" value="Unassembled WGS sequence"/>
</dbReference>
<sequence>MRSTKSENAVKWGLRAHAIAYAIAIPAQIIVWWTVTPEHFFWPLWPALGWGVGLACHALAVSSSKTRTGS</sequence>
<evidence type="ECO:0000259" key="2">
    <source>
        <dbReference type="Pfam" id="PF13239"/>
    </source>
</evidence>
<keyword evidence="1" id="KW-0472">Membrane</keyword>
<dbReference type="OrthoDB" id="5145586at2"/>
<feature type="transmembrane region" description="Helical" evidence="1">
    <location>
        <begin position="40"/>
        <end position="61"/>
    </location>
</feature>
<feature type="domain" description="2TM" evidence="2">
    <location>
        <begin position="11"/>
        <end position="63"/>
    </location>
</feature>
<keyword evidence="1" id="KW-1133">Transmembrane helix</keyword>
<dbReference type="AlphaFoldDB" id="A0A3N1D2F0"/>
<dbReference type="InterPro" id="IPR025698">
    <property type="entry name" value="2TM_dom"/>
</dbReference>
<feature type="transmembrane region" description="Helical" evidence="1">
    <location>
        <begin position="12"/>
        <end position="34"/>
    </location>
</feature>
<organism evidence="3 4">
    <name type="scientific">Actinocorallia herbida</name>
    <dbReference type="NCBI Taxonomy" id="58109"/>
    <lineage>
        <taxon>Bacteria</taxon>
        <taxon>Bacillati</taxon>
        <taxon>Actinomycetota</taxon>
        <taxon>Actinomycetes</taxon>
        <taxon>Streptosporangiales</taxon>
        <taxon>Thermomonosporaceae</taxon>
        <taxon>Actinocorallia</taxon>
    </lineage>
</organism>
<evidence type="ECO:0000313" key="3">
    <source>
        <dbReference type="EMBL" id="ROO87248.1"/>
    </source>
</evidence>
<accession>A0A3N1D2F0</accession>
<protein>
    <submittedName>
        <fullName evidence="3">2TM domain-containing protein</fullName>
    </submittedName>
</protein>
<proteinExistence type="predicted"/>
<comment type="caution">
    <text evidence="3">The sequence shown here is derived from an EMBL/GenBank/DDBJ whole genome shotgun (WGS) entry which is preliminary data.</text>
</comment>
<dbReference type="Pfam" id="PF13239">
    <property type="entry name" value="2TM"/>
    <property type="match status" value="1"/>
</dbReference>
<evidence type="ECO:0000313" key="4">
    <source>
        <dbReference type="Proteomes" id="UP000272400"/>
    </source>
</evidence>
<evidence type="ECO:0000256" key="1">
    <source>
        <dbReference type="SAM" id="Phobius"/>
    </source>
</evidence>
<dbReference type="EMBL" id="RJKE01000001">
    <property type="protein sequence ID" value="ROO87248.1"/>
    <property type="molecule type" value="Genomic_DNA"/>
</dbReference>
<gene>
    <name evidence="3" type="ORF">EDD29_4842</name>
</gene>
<keyword evidence="1" id="KW-0812">Transmembrane</keyword>
<keyword evidence="4" id="KW-1185">Reference proteome</keyword>